<proteinExistence type="predicted"/>
<feature type="domain" description="C2H2-type" evidence="8">
    <location>
        <begin position="244"/>
        <end position="271"/>
    </location>
</feature>
<evidence type="ECO:0000256" key="6">
    <source>
        <dbReference type="ARBA" id="ARBA00023242"/>
    </source>
</evidence>
<dbReference type="eggNOG" id="KOG1721">
    <property type="taxonomic scope" value="Eukaryota"/>
</dbReference>
<dbReference type="Gene3D" id="3.30.160.60">
    <property type="entry name" value="Classic Zinc Finger"/>
    <property type="match status" value="4"/>
</dbReference>
<organism evidence="10 12">
    <name type="scientific">Bursaphelenchus xylophilus</name>
    <name type="common">Pinewood nematode worm</name>
    <name type="synonym">Aphelenchoides xylophilus</name>
    <dbReference type="NCBI Taxonomy" id="6326"/>
    <lineage>
        <taxon>Eukaryota</taxon>
        <taxon>Metazoa</taxon>
        <taxon>Ecdysozoa</taxon>
        <taxon>Nematoda</taxon>
        <taxon>Chromadorea</taxon>
        <taxon>Rhabditida</taxon>
        <taxon>Tylenchina</taxon>
        <taxon>Tylenchomorpha</taxon>
        <taxon>Aphelenchoidea</taxon>
        <taxon>Aphelenchoididae</taxon>
        <taxon>Bursaphelenchus</taxon>
    </lineage>
</organism>
<dbReference type="PROSITE" id="PS50157">
    <property type="entry name" value="ZINC_FINGER_C2H2_2"/>
    <property type="match status" value="4"/>
</dbReference>
<evidence type="ECO:0000313" key="9">
    <source>
        <dbReference type="EMBL" id="CAD5226280.1"/>
    </source>
</evidence>
<gene>
    <name evidence="9" type="ORF">BXYJ_LOCUS8966</name>
</gene>
<protein>
    <submittedName>
        <fullName evidence="9">(pine wood nematode) hypothetical protein</fullName>
    </submittedName>
</protein>
<keyword evidence="2" id="KW-0479">Metal-binding</keyword>
<dbReference type="SUPFAM" id="SSF57667">
    <property type="entry name" value="beta-beta-alpha zinc fingers"/>
    <property type="match status" value="3"/>
</dbReference>
<sequence length="347" mass="39578">MLHALQLTPADSTGRLVYNSKTKSRSVFTLQHSRSQKSIHPAAVIRKPLPSDIPLNTPSATSVKYLAIPMDSLLMNAGNPITIQILYDKPRIKESVPTERHQVESNIDEPLAASTDLASDPFLCQRMEEPASNGIIDEHAGEMDLYKSTENEDRLAHFDDYNELEPQLEPFYDDFHSEFPEVEPSSSMLQGTVIKRSGEGFVLPVASETPILKKFKCTFPNCGKMFERQRSLRYHHITHAPPVFSCNVCQKRFVTMPKLKRHLRIHNGERPFSCEECGKSFSTNSNLNVHRRKHTGEKPFACSICGRLFAHHSHAKTHLKVHEKERNYRNAQTFPRLSLADWSYLQK</sequence>
<evidence type="ECO:0000313" key="12">
    <source>
        <dbReference type="WBParaSite" id="BXY_0017500.1"/>
    </source>
</evidence>
<dbReference type="Proteomes" id="UP000659654">
    <property type="component" value="Unassembled WGS sequence"/>
</dbReference>
<dbReference type="GO" id="GO:0008270">
    <property type="term" value="F:zinc ion binding"/>
    <property type="evidence" value="ECO:0007669"/>
    <property type="project" value="UniProtKB-KW"/>
</dbReference>
<name>A0A1I7RHJ7_BURXY</name>
<keyword evidence="4 7" id="KW-0863">Zinc-finger</keyword>
<evidence type="ECO:0000256" key="3">
    <source>
        <dbReference type="ARBA" id="ARBA00022737"/>
    </source>
</evidence>
<dbReference type="Proteomes" id="UP000095284">
    <property type="component" value="Unplaced"/>
</dbReference>
<dbReference type="WBParaSite" id="BXY_0017500.1">
    <property type="protein sequence ID" value="BXY_0017500.1"/>
    <property type="gene ID" value="BXY_0017500"/>
</dbReference>
<reference evidence="9" key="2">
    <citation type="submission" date="2020-09" db="EMBL/GenBank/DDBJ databases">
        <authorList>
            <person name="Kikuchi T."/>
        </authorList>
    </citation>
    <scope>NUCLEOTIDE SEQUENCE</scope>
    <source>
        <strain evidence="9">Ka4C1</strain>
    </source>
</reference>
<dbReference type="PROSITE" id="PS00028">
    <property type="entry name" value="ZINC_FINGER_C2H2_1"/>
    <property type="match status" value="4"/>
</dbReference>
<reference evidence="12" key="1">
    <citation type="submission" date="2016-11" db="UniProtKB">
        <authorList>
            <consortium name="WormBaseParasite"/>
        </authorList>
    </citation>
    <scope>IDENTIFICATION</scope>
</reference>
<accession>A0A1I7RHJ7</accession>
<dbReference type="SMR" id="A0A1I7RHJ7"/>
<comment type="subcellular location">
    <subcellularLocation>
        <location evidence="1">Nucleus</location>
    </subcellularLocation>
</comment>
<feature type="domain" description="C2H2-type" evidence="8">
    <location>
        <begin position="215"/>
        <end position="240"/>
    </location>
</feature>
<keyword evidence="5" id="KW-0862">Zinc</keyword>
<dbReference type="Pfam" id="PF00096">
    <property type="entry name" value="zf-C2H2"/>
    <property type="match status" value="3"/>
</dbReference>
<dbReference type="Proteomes" id="UP000582659">
    <property type="component" value="Unassembled WGS sequence"/>
</dbReference>
<evidence type="ECO:0000256" key="7">
    <source>
        <dbReference type="PROSITE-ProRule" id="PRU00042"/>
    </source>
</evidence>
<dbReference type="AlphaFoldDB" id="A0A1I7RHJ7"/>
<dbReference type="PANTHER" id="PTHR16515">
    <property type="entry name" value="PR DOMAIN ZINC FINGER PROTEIN"/>
    <property type="match status" value="1"/>
</dbReference>
<keyword evidence="3" id="KW-0677">Repeat</keyword>
<dbReference type="GO" id="GO:0005634">
    <property type="term" value="C:nucleus"/>
    <property type="evidence" value="ECO:0007669"/>
    <property type="project" value="UniProtKB-SubCell"/>
</dbReference>
<dbReference type="FunFam" id="3.30.160.60:FF:000446">
    <property type="entry name" value="Zinc finger protein"/>
    <property type="match status" value="2"/>
</dbReference>
<feature type="domain" description="C2H2-type" evidence="8">
    <location>
        <begin position="272"/>
        <end position="299"/>
    </location>
</feature>
<dbReference type="InterPro" id="IPR013087">
    <property type="entry name" value="Znf_C2H2_type"/>
</dbReference>
<dbReference type="PANTHER" id="PTHR16515:SF49">
    <property type="entry name" value="GASTRULA ZINC FINGER PROTEIN XLCGF49.1-LIKE-RELATED"/>
    <property type="match status" value="1"/>
</dbReference>
<evidence type="ECO:0000313" key="11">
    <source>
        <dbReference type="Proteomes" id="UP000659654"/>
    </source>
</evidence>
<dbReference type="SMART" id="SM00355">
    <property type="entry name" value="ZnF_C2H2"/>
    <property type="match status" value="4"/>
</dbReference>
<evidence type="ECO:0000256" key="2">
    <source>
        <dbReference type="ARBA" id="ARBA00022723"/>
    </source>
</evidence>
<evidence type="ECO:0000256" key="4">
    <source>
        <dbReference type="ARBA" id="ARBA00022771"/>
    </source>
</evidence>
<dbReference type="EMBL" id="CAJFCV020000004">
    <property type="protein sequence ID" value="CAG9115677.1"/>
    <property type="molecule type" value="Genomic_DNA"/>
</dbReference>
<dbReference type="InterPro" id="IPR036236">
    <property type="entry name" value="Znf_C2H2_sf"/>
</dbReference>
<dbReference type="EMBL" id="CAJFDI010000004">
    <property type="protein sequence ID" value="CAD5226280.1"/>
    <property type="molecule type" value="Genomic_DNA"/>
</dbReference>
<dbReference type="InterPro" id="IPR050331">
    <property type="entry name" value="Zinc_finger"/>
</dbReference>
<evidence type="ECO:0000256" key="5">
    <source>
        <dbReference type="ARBA" id="ARBA00022833"/>
    </source>
</evidence>
<evidence type="ECO:0000256" key="1">
    <source>
        <dbReference type="ARBA" id="ARBA00004123"/>
    </source>
</evidence>
<evidence type="ECO:0000259" key="8">
    <source>
        <dbReference type="PROSITE" id="PS50157"/>
    </source>
</evidence>
<dbReference type="FunFam" id="3.30.160.60:FF:001203">
    <property type="entry name" value="zinc finger protein 668"/>
    <property type="match status" value="1"/>
</dbReference>
<dbReference type="GO" id="GO:0000122">
    <property type="term" value="P:negative regulation of transcription by RNA polymerase II"/>
    <property type="evidence" value="ECO:0007669"/>
    <property type="project" value="UniProtKB-ARBA"/>
</dbReference>
<keyword evidence="6" id="KW-0539">Nucleus</keyword>
<keyword evidence="11" id="KW-1185">Reference proteome</keyword>
<feature type="domain" description="C2H2-type" evidence="8">
    <location>
        <begin position="300"/>
        <end position="327"/>
    </location>
</feature>
<evidence type="ECO:0000313" key="10">
    <source>
        <dbReference type="Proteomes" id="UP000095284"/>
    </source>
</evidence>
<dbReference type="OrthoDB" id="10068874at2759"/>